<organism evidence="1 2">
    <name type="scientific">Acaulospora colombiana</name>
    <dbReference type="NCBI Taxonomy" id="27376"/>
    <lineage>
        <taxon>Eukaryota</taxon>
        <taxon>Fungi</taxon>
        <taxon>Fungi incertae sedis</taxon>
        <taxon>Mucoromycota</taxon>
        <taxon>Glomeromycotina</taxon>
        <taxon>Glomeromycetes</taxon>
        <taxon>Diversisporales</taxon>
        <taxon>Acaulosporaceae</taxon>
        <taxon>Acaulospora</taxon>
    </lineage>
</organism>
<evidence type="ECO:0000313" key="1">
    <source>
        <dbReference type="EMBL" id="CAG8691574.1"/>
    </source>
</evidence>
<dbReference type="Proteomes" id="UP000789525">
    <property type="component" value="Unassembled WGS sequence"/>
</dbReference>
<dbReference type="EMBL" id="CAJVPT010029653">
    <property type="protein sequence ID" value="CAG8691574.1"/>
    <property type="molecule type" value="Genomic_DNA"/>
</dbReference>
<protein>
    <submittedName>
        <fullName evidence="1">4524_t:CDS:1</fullName>
    </submittedName>
</protein>
<accession>A0ACA9P647</accession>
<name>A0ACA9P647_9GLOM</name>
<reference evidence="1" key="1">
    <citation type="submission" date="2021-06" db="EMBL/GenBank/DDBJ databases">
        <authorList>
            <person name="Kallberg Y."/>
            <person name="Tangrot J."/>
            <person name="Rosling A."/>
        </authorList>
    </citation>
    <scope>NUCLEOTIDE SEQUENCE</scope>
    <source>
        <strain evidence="1">CL356</strain>
    </source>
</reference>
<comment type="caution">
    <text evidence="1">The sequence shown here is derived from an EMBL/GenBank/DDBJ whole genome shotgun (WGS) entry which is preliminary data.</text>
</comment>
<gene>
    <name evidence="1" type="ORF">ACOLOM_LOCUS9851</name>
</gene>
<keyword evidence="2" id="KW-1185">Reference proteome</keyword>
<evidence type="ECO:0000313" key="2">
    <source>
        <dbReference type="Proteomes" id="UP000789525"/>
    </source>
</evidence>
<proteinExistence type="predicted"/>
<sequence>MKGAVNHNYGSVLESHATYETDTDGRSCSRDLQRRTRALILIKRSPPGALIGGNGFSDWRFRHLCDDLYYEEFFKVSIVTGWRE</sequence>
<feature type="non-terminal residue" evidence="1">
    <location>
        <position position="84"/>
    </location>
</feature>